<evidence type="ECO:0000313" key="22">
    <source>
        <dbReference type="Proteomes" id="UP001054945"/>
    </source>
</evidence>
<evidence type="ECO:0000256" key="11">
    <source>
        <dbReference type="ARBA" id="ARBA00022968"/>
    </source>
</evidence>
<comment type="catalytic activity">
    <reaction evidence="18">
        <text>L-threonyl-[protein] + UDP-N-acetyl-alpha-D-galactosamine = a 3-O-[N-acetyl-alpha-D-galactosaminyl]-L-threonyl-[protein] + UDP + H(+)</text>
        <dbReference type="Rhea" id="RHEA:52424"/>
        <dbReference type="Rhea" id="RHEA-COMP:11060"/>
        <dbReference type="Rhea" id="RHEA-COMP:11689"/>
        <dbReference type="ChEBI" id="CHEBI:15378"/>
        <dbReference type="ChEBI" id="CHEBI:30013"/>
        <dbReference type="ChEBI" id="CHEBI:58223"/>
        <dbReference type="ChEBI" id="CHEBI:67138"/>
        <dbReference type="ChEBI" id="CHEBI:87075"/>
        <dbReference type="EC" id="2.4.1.41"/>
    </reaction>
</comment>
<keyword evidence="13" id="KW-0333">Golgi apparatus</keyword>
<dbReference type="EMBL" id="BPLR01020582">
    <property type="protein sequence ID" value="GIX80303.1"/>
    <property type="molecule type" value="Genomic_DNA"/>
</dbReference>
<name>A0AAV4N7A8_CAEEX</name>
<evidence type="ECO:0000256" key="18">
    <source>
        <dbReference type="ARBA" id="ARBA00050905"/>
    </source>
</evidence>
<evidence type="ECO:0000256" key="2">
    <source>
        <dbReference type="ARBA" id="ARBA00004323"/>
    </source>
</evidence>
<evidence type="ECO:0000256" key="3">
    <source>
        <dbReference type="ARBA" id="ARBA00004922"/>
    </source>
</evidence>
<feature type="domain" description="Ricin B lectin" evidence="20">
    <location>
        <begin position="112"/>
        <end position="241"/>
    </location>
</feature>
<dbReference type="SUPFAM" id="SSF50370">
    <property type="entry name" value="Ricin B-like lectins"/>
    <property type="match status" value="1"/>
</dbReference>
<reference evidence="21 22" key="1">
    <citation type="submission" date="2021-06" db="EMBL/GenBank/DDBJ databases">
        <title>Caerostris extrusa draft genome.</title>
        <authorList>
            <person name="Kono N."/>
            <person name="Arakawa K."/>
        </authorList>
    </citation>
    <scope>NUCLEOTIDE SEQUENCE [LARGE SCALE GENOMIC DNA]</scope>
</reference>
<keyword evidence="9" id="KW-0479">Metal-binding</keyword>
<dbReference type="Gene3D" id="3.90.550.10">
    <property type="entry name" value="Spore Coat Polysaccharide Biosynthesis Protein SpsA, Chain A"/>
    <property type="match status" value="1"/>
</dbReference>
<comment type="cofactor">
    <cofactor evidence="1">
        <name>Mn(2+)</name>
        <dbReference type="ChEBI" id="CHEBI:29035"/>
    </cofactor>
</comment>
<accession>A0AAV4N7A8</accession>
<evidence type="ECO:0000256" key="7">
    <source>
        <dbReference type="ARBA" id="ARBA00022679"/>
    </source>
</evidence>
<organism evidence="21 22">
    <name type="scientific">Caerostris extrusa</name>
    <name type="common">Bark spider</name>
    <name type="synonym">Caerostris bankana</name>
    <dbReference type="NCBI Taxonomy" id="172846"/>
    <lineage>
        <taxon>Eukaryota</taxon>
        <taxon>Metazoa</taxon>
        <taxon>Ecdysozoa</taxon>
        <taxon>Arthropoda</taxon>
        <taxon>Chelicerata</taxon>
        <taxon>Arachnida</taxon>
        <taxon>Araneae</taxon>
        <taxon>Araneomorphae</taxon>
        <taxon>Entelegynae</taxon>
        <taxon>Araneoidea</taxon>
        <taxon>Araneidae</taxon>
        <taxon>Caerostris</taxon>
    </lineage>
</organism>
<dbReference type="InterPro" id="IPR000772">
    <property type="entry name" value="Ricin_B_lectin"/>
</dbReference>
<dbReference type="GO" id="GO:0004653">
    <property type="term" value="F:polypeptide N-acetylgalactosaminyltransferase activity"/>
    <property type="evidence" value="ECO:0007669"/>
    <property type="project" value="UniProtKB-EC"/>
</dbReference>
<evidence type="ECO:0000256" key="1">
    <source>
        <dbReference type="ARBA" id="ARBA00001936"/>
    </source>
</evidence>
<gene>
    <name evidence="21" type="primary">gly-10</name>
    <name evidence="21" type="ORF">CEXT_782331</name>
</gene>
<dbReference type="InterPro" id="IPR029044">
    <property type="entry name" value="Nucleotide-diphossugar_trans"/>
</dbReference>
<dbReference type="SMART" id="SM00458">
    <property type="entry name" value="RICIN"/>
    <property type="match status" value="1"/>
</dbReference>
<keyword evidence="16" id="KW-0325">Glycoprotein</keyword>
<comment type="catalytic activity">
    <reaction evidence="19">
        <text>L-seryl-[protein] + UDP-N-acetyl-alpha-D-galactosamine = a 3-O-[N-acetyl-alpha-D-galactosaminyl]-L-seryl-[protein] + UDP + H(+)</text>
        <dbReference type="Rhea" id="RHEA:23956"/>
        <dbReference type="Rhea" id="RHEA-COMP:9863"/>
        <dbReference type="Rhea" id="RHEA-COMP:12788"/>
        <dbReference type="ChEBI" id="CHEBI:15378"/>
        <dbReference type="ChEBI" id="CHEBI:29999"/>
        <dbReference type="ChEBI" id="CHEBI:53604"/>
        <dbReference type="ChEBI" id="CHEBI:58223"/>
        <dbReference type="ChEBI" id="CHEBI:67138"/>
        <dbReference type="EC" id="2.4.1.41"/>
    </reaction>
</comment>
<dbReference type="GO" id="GO:0000139">
    <property type="term" value="C:Golgi membrane"/>
    <property type="evidence" value="ECO:0007669"/>
    <property type="project" value="UniProtKB-SubCell"/>
</dbReference>
<dbReference type="EC" id="2.4.1.41" evidence="5"/>
<evidence type="ECO:0000256" key="10">
    <source>
        <dbReference type="ARBA" id="ARBA00022734"/>
    </source>
</evidence>
<dbReference type="GO" id="GO:0006493">
    <property type="term" value="P:protein O-linked glycosylation"/>
    <property type="evidence" value="ECO:0007669"/>
    <property type="project" value="TreeGrafter"/>
</dbReference>
<dbReference type="Pfam" id="PF00652">
    <property type="entry name" value="Ricin_B_lectin"/>
    <property type="match status" value="1"/>
</dbReference>
<protein>
    <recommendedName>
        <fullName evidence="5">polypeptide N-acetylgalactosaminyltransferase</fullName>
        <ecNumber evidence="5">2.4.1.41</ecNumber>
    </recommendedName>
</protein>
<evidence type="ECO:0000256" key="19">
    <source>
        <dbReference type="ARBA" id="ARBA00052209"/>
    </source>
</evidence>
<evidence type="ECO:0000259" key="20">
    <source>
        <dbReference type="SMART" id="SM00458"/>
    </source>
</evidence>
<comment type="pathway">
    <text evidence="3">Protein modification; protein glycosylation.</text>
</comment>
<dbReference type="PROSITE" id="PS50231">
    <property type="entry name" value="RICIN_B_LECTIN"/>
    <property type="match status" value="1"/>
</dbReference>
<keyword evidence="10" id="KW-0430">Lectin</keyword>
<dbReference type="GO" id="GO:0030246">
    <property type="term" value="F:carbohydrate binding"/>
    <property type="evidence" value="ECO:0007669"/>
    <property type="project" value="UniProtKB-KW"/>
</dbReference>
<keyword evidence="8" id="KW-0812">Transmembrane</keyword>
<evidence type="ECO:0000256" key="5">
    <source>
        <dbReference type="ARBA" id="ARBA00012644"/>
    </source>
</evidence>
<comment type="caution">
    <text evidence="21">The sequence shown here is derived from an EMBL/GenBank/DDBJ whole genome shotgun (WGS) entry which is preliminary data.</text>
</comment>
<dbReference type="GO" id="GO:0046872">
    <property type="term" value="F:metal ion binding"/>
    <property type="evidence" value="ECO:0007669"/>
    <property type="project" value="UniProtKB-KW"/>
</dbReference>
<keyword evidence="6" id="KW-0328">Glycosyltransferase</keyword>
<dbReference type="PANTHER" id="PTHR11675">
    <property type="entry name" value="N-ACETYLGALACTOSAMINYLTRANSFERASE"/>
    <property type="match status" value="1"/>
</dbReference>
<comment type="subcellular location">
    <subcellularLocation>
        <location evidence="2">Golgi apparatus membrane</location>
        <topology evidence="2">Single-pass type II membrane protein</topology>
    </subcellularLocation>
</comment>
<dbReference type="InterPro" id="IPR035992">
    <property type="entry name" value="Ricin_B-like_lectins"/>
</dbReference>
<dbReference type="CDD" id="cd23439">
    <property type="entry name" value="beta-trefoil_Ricin_GALNT10-like"/>
    <property type="match status" value="1"/>
</dbReference>
<sequence>MDEYKEYLYMRRPHYRDLEVGNLTEQKNLRNRLRCKPFKWFMEVVAFDQPKKYPPVEPPDYAKGEQDVRHISQEILRNVDTRTFPIRKCMRNSKHPYSTMPIYCRSGATIEECLIECIEGWSNLCIDTKNKGQKERFGLEKCIKDYATQQGEQQFVLSWHKDIRPLKRNLCFDVSSSEKYAPVVLWKCHDMQGNQLWKYEVETNHLIHLLTGGCLDCDSQSREIFMNPCDQTRETQKWSFETVNFTVNQNW</sequence>
<dbReference type="FunFam" id="2.80.10.50:FF:000011">
    <property type="entry name" value="Polypeptide N-acetylgalactosaminyltransferase"/>
    <property type="match status" value="1"/>
</dbReference>
<comment type="similarity">
    <text evidence="4">Belongs to the glycosyltransferase 2 family. GalNAc-T subfamily.</text>
</comment>
<evidence type="ECO:0000256" key="16">
    <source>
        <dbReference type="ARBA" id="ARBA00023180"/>
    </source>
</evidence>
<proteinExistence type="inferred from homology"/>
<keyword evidence="11" id="KW-0735">Signal-anchor</keyword>
<keyword evidence="17" id="KW-0464">Manganese</keyword>
<keyword evidence="7" id="KW-0808">Transferase</keyword>
<evidence type="ECO:0000256" key="12">
    <source>
        <dbReference type="ARBA" id="ARBA00022989"/>
    </source>
</evidence>
<evidence type="ECO:0000256" key="15">
    <source>
        <dbReference type="ARBA" id="ARBA00023157"/>
    </source>
</evidence>
<evidence type="ECO:0000256" key="13">
    <source>
        <dbReference type="ARBA" id="ARBA00023034"/>
    </source>
</evidence>
<evidence type="ECO:0000256" key="8">
    <source>
        <dbReference type="ARBA" id="ARBA00022692"/>
    </source>
</evidence>
<evidence type="ECO:0000256" key="6">
    <source>
        <dbReference type="ARBA" id="ARBA00022676"/>
    </source>
</evidence>
<dbReference type="Gene3D" id="2.80.10.50">
    <property type="match status" value="1"/>
</dbReference>
<keyword evidence="15" id="KW-1015">Disulfide bond</keyword>
<dbReference type="PANTHER" id="PTHR11675:SF134">
    <property type="entry name" value="N-ACETYLGALACTOSAMINYLTRANSFERASE 4-RELATED"/>
    <property type="match status" value="1"/>
</dbReference>
<dbReference type="Proteomes" id="UP001054945">
    <property type="component" value="Unassembled WGS sequence"/>
</dbReference>
<evidence type="ECO:0000256" key="4">
    <source>
        <dbReference type="ARBA" id="ARBA00005680"/>
    </source>
</evidence>
<evidence type="ECO:0000256" key="14">
    <source>
        <dbReference type="ARBA" id="ARBA00023136"/>
    </source>
</evidence>
<keyword evidence="14" id="KW-0472">Membrane</keyword>
<evidence type="ECO:0000256" key="9">
    <source>
        <dbReference type="ARBA" id="ARBA00022723"/>
    </source>
</evidence>
<dbReference type="AlphaFoldDB" id="A0AAV4N7A8"/>
<evidence type="ECO:0000256" key="17">
    <source>
        <dbReference type="ARBA" id="ARBA00023211"/>
    </source>
</evidence>
<keyword evidence="12" id="KW-1133">Transmembrane helix</keyword>
<evidence type="ECO:0000313" key="21">
    <source>
        <dbReference type="EMBL" id="GIX80303.1"/>
    </source>
</evidence>
<keyword evidence="22" id="KW-1185">Reference proteome</keyword>